<evidence type="ECO:0000313" key="2">
    <source>
        <dbReference type="EMBL" id="PTE17942.1"/>
    </source>
</evidence>
<dbReference type="RefSeq" id="WP_107324629.1">
    <property type="nucleotide sequence ID" value="NZ_NHSP01000079.1"/>
</dbReference>
<dbReference type="Proteomes" id="UP000241899">
    <property type="component" value="Unassembled WGS sequence"/>
</dbReference>
<protein>
    <submittedName>
        <fullName evidence="2">Double-strand break repair protein AddB</fullName>
    </submittedName>
</protein>
<dbReference type="OrthoDB" id="9780606at2"/>
<comment type="caution">
    <text evidence="2">The sequence shown here is derived from an EMBL/GenBank/DDBJ whole genome shotgun (WGS) entry which is preliminary data.</text>
</comment>
<reference evidence="2 3" key="1">
    <citation type="submission" date="2018-03" db="EMBL/GenBank/DDBJ databases">
        <title>Rhodobacter veldkampii.</title>
        <authorList>
            <person name="Meyer T.E."/>
            <person name="Miller S."/>
            <person name="Lodha T."/>
            <person name="Gandham S."/>
            <person name="Chintalapati S."/>
            <person name="Chintalapati V.R."/>
        </authorList>
    </citation>
    <scope>NUCLEOTIDE SEQUENCE [LARGE SCALE GENOMIC DNA]</scope>
    <source>
        <strain evidence="2 3">DSM 11550</strain>
    </source>
</reference>
<dbReference type="InterPro" id="IPR011604">
    <property type="entry name" value="PDDEXK-like_dom_sf"/>
</dbReference>
<dbReference type="InterPro" id="IPR014153">
    <property type="entry name" value="Ds_break_AddB"/>
</dbReference>
<name>A0A2T4JJ89_9RHOB</name>
<organism evidence="2 3">
    <name type="scientific">Phaeovulum veldkampii DSM 11550</name>
    <dbReference type="NCBI Taxonomy" id="1185920"/>
    <lineage>
        <taxon>Bacteria</taxon>
        <taxon>Pseudomonadati</taxon>
        <taxon>Pseudomonadota</taxon>
        <taxon>Alphaproteobacteria</taxon>
        <taxon>Rhodobacterales</taxon>
        <taxon>Paracoccaceae</taxon>
        <taxon>Phaeovulum</taxon>
    </lineage>
</organism>
<evidence type="ECO:0000259" key="1">
    <source>
        <dbReference type="Pfam" id="PF12705"/>
    </source>
</evidence>
<dbReference type="Gene3D" id="3.90.320.10">
    <property type="match status" value="1"/>
</dbReference>
<dbReference type="EMBL" id="PZKF01000012">
    <property type="protein sequence ID" value="PTE17942.1"/>
    <property type="molecule type" value="Genomic_DNA"/>
</dbReference>
<dbReference type="InterPro" id="IPR027417">
    <property type="entry name" value="P-loop_NTPase"/>
</dbReference>
<dbReference type="NCBIfam" id="TIGR02786">
    <property type="entry name" value="addB_alphas"/>
    <property type="match status" value="1"/>
</dbReference>
<dbReference type="Pfam" id="PF12705">
    <property type="entry name" value="PDDEXK_1"/>
    <property type="match status" value="1"/>
</dbReference>
<proteinExistence type="predicted"/>
<dbReference type="InterPro" id="IPR038726">
    <property type="entry name" value="PDDEXK_AddAB-type"/>
</dbReference>
<evidence type="ECO:0000313" key="3">
    <source>
        <dbReference type="Proteomes" id="UP000241899"/>
    </source>
</evidence>
<gene>
    <name evidence="2" type="primary">addB</name>
    <name evidence="2" type="ORF">C5F46_06915</name>
</gene>
<accession>A0A2T4JJ89</accession>
<feature type="domain" description="PD-(D/E)XK endonuclease-like" evidence="1">
    <location>
        <begin position="716"/>
        <end position="911"/>
    </location>
</feature>
<dbReference type="SUPFAM" id="SSF52540">
    <property type="entry name" value="P-loop containing nucleoside triphosphate hydrolases"/>
    <property type="match status" value="1"/>
</dbReference>
<keyword evidence="3" id="KW-1185">Reference proteome</keyword>
<dbReference type="AlphaFoldDB" id="A0A2T4JJ89"/>
<sequence length="981" mass="105793">MDSRGLFALPPGTDFPRALVAGLIERMEGAPPEAMARVHLYLNTGRMLRAVRAAFDETGTRLLPRMRLITDLGADPVPGLPPAVPPLRRRLELAQLVAGLTHSLPDFAPGTGLYALADSLATLLAEMQGEGIAPEALERLSIADTHSEHWGRSLAFLRIVARYFDPDSPPDPEARQRRVIAALAVRWAENPPDHPVIVAGSTGSRGATALLLKAVAQLPQGAVVLPGFDFAQPAEAWDNLIAGPVPAEDHPQYRFALLMRALGQPPAQVRPWHSTPAPVPARNALVSLALRPAPVTDQWMTEGARLADLPAATEGMTLIEAPDPRSEALAIALILRQAAETGARAALITPDRLLTRRVSAALGRWGILPDDSAGQPLPLSPPGRFLRHVAAVMGRKLTLEALFVLLKHPLTATGAGNRGPHLRFTRDLELHLRRHGPAFPDAAALRRWAGAEADRLAWADWLGGTIAELDMITEAPLATCIDRHLALAETLAAGPGGHIETSELWRKEGGQEAARIMADLAREAGHGGVYTPADYADLLAGLLQGGTVRQGAAAHSGIMIHGTLEARVAGVDLAILAGLNEGAWPQATAPDPWLSRRMRQEAGLLLPERQIGLSAHDFQQAIAAPRAVLTRARRDAEAECVPSRWLNRLVNLMAGLPAAGGPAALEGMRARGRHWLDLAASLEAHQVASLPAEAHVPVARPAPRPPVAARMRELPVTAIKTLIRDPYAVYAGRILRLRPLNPLRPKPDPRIRGEVLHKIVEDFVKTRPEIETPETAQARLMQVTGSVLALLVPWPTARRLWLARIARIAPAFGEAEAARAAEGAPVVIEKKGAVPLRALGFTLTARPDRIDLLADGRVHIFDYKTGKPPSEREMKAFDKQLYLEAAMAERGGFEAFGPRAVAAMSHIQLGGEGATSHHDAAPDVIAETWAGLEKLIAHYLRADTGFTARRALQRTEEASDYDHLSRFGEWEMTDTPNPEDV</sequence>